<feature type="transmembrane region" description="Helical" evidence="8">
    <location>
        <begin position="12"/>
        <end position="31"/>
    </location>
</feature>
<protein>
    <recommendedName>
        <fullName evidence="9">Wax synthase domain-containing protein</fullName>
    </recommendedName>
</protein>
<evidence type="ECO:0000256" key="5">
    <source>
        <dbReference type="ARBA" id="ARBA00022692"/>
    </source>
</evidence>
<feature type="transmembrane region" description="Helical" evidence="8">
    <location>
        <begin position="272"/>
        <end position="291"/>
    </location>
</feature>
<organism evidence="10 11">
    <name type="scientific">Botryobasidium botryosum (strain FD-172 SS1)</name>
    <dbReference type="NCBI Taxonomy" id="930990"/>
    <lineage>
        <taxon>Eukaryota</taxon>
        <taxon>Fungi</taxon>
        <taxon>Dikarya</taxon>
        <taxon>Basidiomycota</taxon>
        <taxon>Agaricomycotina</taxon>
        <taxon>Agaricomycetes</taxon>
        <taxon>Cantharellales</taxon>
        <taxon>Botryobasidiaceae</taxon>
        <taxon>Botryobasidium</taxon>
    </lineage>
</organism>
<dbReference type="GO" id="GO:0008374">
    <property type="term" value="F:O-acyltransferase activity"/>
    <property type="evidence" value="ECO:0007669"/>
    <property type="project" value="InterPro"/>
</dbReference>
<keyword evidence="4" id="KW-0808">Transferase</keyword>
<dbReference type="OrthoDB" id="1077582at2759"/>
<evidence type="ECO:0000256" key="6">
    <source>
        <dbReference type="ARBA" id="ARBA00022989"/>
    </source>
</evidence>
<dbReference type="PANTHER" id="PTHR31595:SF57">
    <property type="entry name" value="OS04G0481900 PROTEIN"/>
    <property type="match status" value="1"/>
</dbReference>
<dbReference type="AlphaFoldDB" id="A0A067MQL8"/>
<evidence type="ECO:0000256" key="3">
    <source>
        <dbReference type="ARBA" id="ARBA00007282"/>
    </source>
</evidence>
<reference evidence="11" key="1">
    <citation type="journal article" date="2014" name="Proc. Natl. Acad. Sci. U.S.A.">
        <title>Extensive sampling of basidiomycete genomes demonstrates inadequacy of the white-rot/brown-rot paradigm for wood decay fungi.</title>
        <authorList>
            <person name="Riley R."/>
            <person name="Salamov A.A."/>
            <person name="Brown D.W."/>
            <person name="Nagy L.G."/>
            <person name="Floudas D."/>
            <person name="Held B.W."/>
            <person name="Levasseur A."/>
            <person name="Lombard V."/>
            <person name="Morin E."/>
            <person name="Otillar R."/>
            <person name="Lindquist E.A."/>
            <person name="Sun H."/>
            <person name="LaButti K.M."/>
            <person name="Schmutz J."/>
            <person name="Jabbour D."/>
            <person name="Luo H."/>
            <person name="Baker S.E."/>
            <person name="Pisabarro A.G."/>
            <person name="Walton J.D."/>
            <person name="Blanchette R.A."/>
            <person name="Henrissat B."/>
            <person name="Martin F."/>
            <person name="Cullen D."/>
            <person name="Hibbett D.S."/>
            <person name="Grigoriev I.V."/>
        </authorList>
    </citation>
    <scope>NUCLEOTIDE SEQUENCE [LARGE SCALE GENOMIC DNA]</scope>
    <source>
        <strain evidence="11">FD-172 SS1</strain>
    </source>
</reference>
<keyword evidence="6 8" id="KW-1133">Transmembrane helix</keyword>
<dbReference type="STRING" id="930990.A0A067MQL8"/>
<dbReference type="PANTHER" id="PTHR31595">
    <property type="entry name" value="LONG-CHAIN-ALCOHOL O-FATTY-ACYLTRANSFERASE 3-RELATED"/>
    <property type="match status" value="1"/>
</dbReference>
<evidence type="ECO:0000256" key="7">
    <source>
        <dbReference type="ARBA" id="ARBA00023136"/>
    </source>
</evidence>
<evidence type="ECO:0000256" key="4">
    <source>
        <dbReference type="ARBA" id="ARBA00022679"/>
    </source>
</evidence>
<evidence type="ECO:0000259" key="9">
    <source>
        <dbReference type="Pfam" id="PF13813"/>
    </source>
</evidence>
<proteinExistence type="inferred from homology"/>
<evidence type="ECO:0000256" key="1">
    <source>
        <dbReference type="ARBA" id="ARBA00004141"/>
    </source>
</evidence>
<evidence type="ECO:0000313" key="11">
    <source>
        <dbReference type="Proteomes" id="UP000027195"/>
    </source>
</evidence>
<gene>
    <name evidence="10" type="ORF">BOTBODRAFT_29157</name>
</gene>
<dbReference type="InterPro" id="IPR044851">
    <property type="entry name" value="Wax_synthase"/>
</dbReference>
<dbReference type="InterPro" id="IPR032805">
    <property type="entry name" value="Wax_synthase_dom"/>
</dbReference>
<dbReference type="Proteomes" id="UP000027195">
    <property type="component" value="Unassembled WGS sequence"/>
</dbReference>
<dbReference type="Pfam" id="PF13813">
    <property type="entry name" value="MBOAT_2"/>
    <property type="match status" value="1"/>
</dbReference>
<dbReference type="GO" id="GO:0006629">
    <property type="term" value="P:lipid metabolic process"/>
    <property type="evidence" value="ECO:0007669"/>
    <property type="project" value="InterPro"/>
</dbReference>
<feature type="transmembrane region" description="Helical" evidence="8">
    <location>
        <begin position="337"/>
        <end position="355"/>
    </location>
</feature>
<feature type="transmembrane region" description="Helical" evidence="8">
    <location>
        <begin position="192"/>
        <end position="218"/>
    </location>
</feature>
<keyword evidence="5 8" id="KW-0812">Transmembrane</keyword>
<accession>A0A067MQL8</accession>
<name>A0A067MQL8_BOTB1</name>
<comment type="subcellular location">
    <subcellularLocation>
        <location evidence="1">Membrane</location>
        <topology evidence="1">Multi-pass membrane protein</topology>
    </subcellularLocation>
</comment>
<dbReference type="EMBL" id="KL198022">
    <property type="protein sequence ID" value="KDQ17844.1"/>
    <property type="molecule type" value="Genomic_DNA"/>
</dbReference>
<comment type="pathway">
    <text evidence="2">Secondary metabolite biosynthesis.</text>
</comment>
<keyword evidence="11" id="KW-1185">Reference proteome</keyword>
<feature type="transmembrane region" description="Helical" evidence="8">
    <location>
        <begin position="38"/>
        <end position="57"/>
    </location>
</feature>
<evidence type="ECO:0000313" key="10">
    <source>
        <dbReference type="EMBL" id="KDQ17844.1"/>
    </source>
</evidence>
<dbReference type="InParanoid" id="A0A067MQL8"/>
<keyword evidence="7 8" id="KW-0472">Membrane</keyword>
<dbReference type="GO" id="GO:0016020">
    <property type="term" value="C:membrane"/>
    <property type="evidence" value="ECO:0007669"/>
    <property type="project" value="UniProtKB-SubCell"/>
</dbReference>
<sequence length="389" mass="43843">MLEEFLENPRLPISIPAYVLSQAFLFLALIIPRDVIPLFWSRIIFFPGIALATAYNLHYNTPTTVVIDYIIGCALAATLIYSSGLVLMQDAQEVQLVGQAKPTSEFGILWRTRWALQLMVDVRGVGFSNRAHNIPPLPTETRSQFIISHVFRILRTALLADLAQITIFRDPYALKPNPLVVEPIWRPAFRMLVLGFSGIATLQTMHTVISLVAVGSGLSSPQAWPDWFGPLSHVYTVRNFWGKTWHQALQRIVVPHNKFVAHTLLRLPRGSYLSAFVQLLVAFGLSALLHGGGDYMTARRLDISWKFFVSQAFAIAAEDWVARICGGMVTSPVARRAIGYVWVVMWFTISLPWILESWIDMGLVAPPRESISVLRGLWNGEWTVRFDWA</sequence>
<dbReference type="HOGENOM" id="CLU_032731_1_0_1"/>
<evidence type="ECO:0000256" key="2">
    <source>
        <dbReference type="ARBA" id="ARBA00005179"/>
    </source>
</evidence>
<evidence type="ECO:0000256" key="8">
    <source>
        <dbReference type="SAM" id="Phobius"/>
    </source>
</evidence>
<feature type="transmembrane region" description="Helical" evidence="8">
    <location>
        <begin position="69"/>
        <end position="88"/>
    </location>
</feature>
<feature type="domain" description="Wax synthase" evidence="9">
    <location>
        <begin position="224"/>
        <end position="309"/>
    </location>
</feature>
<comment type="similarity">
    <text evidence="3">Belongs to the wax synthase family.</text>
</comment>